<feature type="compositionally biased region" description="Acidic residues" evidence="1">
    <location>
        <begin position="157"/>
        <end position="169"/>
    </location>
</feature>
<feature type="transmembrane region" description="Helical" evidence="2">
    <location>
        <begin position="70"/>
        <end position="92"/>
    </location>
</feature>
<name>A0A9P6C406_9AGAR</name>
<evidence type="ECO:0000313" key="4">
    <source>
        <dbReference type="Proteomes" id="UP000807342"/>
    </source>
</evidence>
<feature type="region of interest" description="Disordered" evidence="1">
    <location>
        <begin position="99"/>
        <end position="169"/>
    </location>
</feature>
<keyword evidence="2" id="KW-1133">Transmembrane helix</keyword>
<evidence type="ECO:0008006" key="5">
    <source>
        <dbReference type="Google" id="ProtNLM"/>
    </source>
</evidence>
<reference evidence="3" key="1">
    <citation type="submission" date="2020-11" db="EMBL/GenBank/DDBJ databases">
        <authorList>
            <consortium name="DOE Joint Genome Institute"/>
            <person name="Ahrendt S."/>
            <person name="Riley R."/>
            <person name="Andreopoulos W."/>
            <person name="Labutti K."/>
            <person name="Pangilinan J."/>
            <person name="Ruiz-Duenas F.J."/>
            <person name="Barrasa J.M."/>
            <person name="Sanchez-Garcia M."/>
            <person name="Camarero S."/>
            <person name="Miyauchi S."/>
            <person name="Serrano A."/>
            <person name="Linde D."/>
            <person name="Babiker R."/>
            <person name="Drula E."/>
            <person name="Ayuso-Fernandez I."/>
            <person name="Pacheco R."/>
            <person name="Padilla G."/>
            <person name="Ferreira P."/>
            <person name="Barriuso J."/>
            <person name="Kellner H."/>
            <person name="Castanera R."/>
            <person name="Alfaro M."/>
            <person name="Ramirez L."/>
            <person name="Pisabarro A.G."/>
            <person name="Kuo A."/>
            <person name="Tritt A."/>
            <person name="Lipzen A."/>
            <person name="He G."/>
            <person name="Yan M."/>
            <person name="Ng V."/>
            <person name="Cullen D."/>
            <person name="Martin F."/>
            <person name="Rosso M.-N."/>
            <person name="Henrissat B."/>
            <person name="Hibbett D."/>
            <person name="Martinez A.T."/>
            <person name="Grigoriev I.V."/>
        </authorList>
    </citation>
    <scope>NUCLEOTIDE SEQUENCE</scope>
    <source>
        <strain evidence="3">MF-IS2</strain>
    </source>
</reference>
<evidence type="ECO:0000256" key="2">
    <source>
        <dbReference type="SAM" id="Phobius"/>
    </source>
</evidence>
<dbReference type="EMBL" id="MU151099">
    <property type="protein sequence ID" value="KAF9450712.1"/>
    <property type="molecule type" value="Genomic_DNA"/>
</dbReference>
<gene>
    <name evidence="3" type="ORF">P691DRAFT_809725</name>
</gene>
<protein>
    <recommendedName>
        <fullName evidence="5">Transmembrane protein</fullName>
    </recommendedName>
</protein>
<proteinExistence type="predicted"/>
<keyword evidence="2" id="KW-0472">Membrane</keyword>
<sequence>MVVSPMECSMTIVNYVLVTTGEMNSFITTPSQLSTIPSAFQSTPSSYESHILSMMSPFASTSYTVPFTRWMFLFIFALIILGTVVDAASIPYNRQTRMAGHRNRQVDGALKPSRPLKQYDPRRARSHRVRRASYPRPSHKPGGNGGDSGGEGSNGDEGTDDGDEREWHH</sequence>
<comment type="caution">
    <text evidence="3">The sequence shown here is derived from an EMBL/GenBank/DDBJ whole genome shotgun (WGS) entry which is preliminary data.</text>
</comment>
<keyword evidence="2" id="KW-0812">Transmembrane</keyword>
<accession>A0A9P6C406</accession>
<organism evidence="3 4">
    <name type="scientific">Macrolepiota fuliginosa MF-IS2</name>
    <dbReference type="NCBI Taxonomy" id="1400762"/>
    <lineage>
        <taxon>Eukaryota</taxon>
        <taxon>Fungi</taxon>
        <taxon>Dikarya</taxon>
        <taxon>Basidiomycota</taxon>
        <taxon>Agaricomycotina</taxon>
        <taxon>Agaricomycetes</taxon>
        <taxon>Agaricomycetidae</taxon>
        <taxon>Agaricales</taxon>
        <taxon>Agaricineae</taxon>
        <taxon>Agaricaceae</taxon>
        <taxon>Macrolepiota</taxon>
    </lineage>
</organism>
<evidence type="ECO:0000256" key="1">
    <source>
        <dbReference type="SAM" id="MobiDB-lite"/>
    </source>
</evidence>
<keyword evidence="4" id="KW-1185">Reference proteome</keyword>
<dbReference type="AlphaFoldDB" id="A0A9P6C406"/>
<evidence type="ECO:0000313" key="3">
    <source>
        <dbReference type="EMBL" id="KAF9450712.1"/>
    </source>
</evidence>
<feature type="compositionally biased region" description="Gly residues" evidence="1">
    <location>
        <begin position="142"/>
        <end position="155"/>
    </location>
</feature>
<feature type="compositionally biased region" description="Basic residues" evidence="1">
    <location>
        <begin position="124"/>
        <end position="139"/>
    </location>
</feature>
<dbReference type="Proteomes" id="UP000807342">
    <property type="component" value="Unassembled WGS sequence"/>
</dbReference>